<dbReference type="EMBL" id="MU129149">
    <property type="protein sequence ID" value="KAF9505499.1"/>
    <property type="molecule type" value="Genomic_DNA"/>
</dbReference>
<gene>
    <name evidence="2" type="ORF">BS47DRAFT_1368030</name>
</gene>
<evidence type="ECO:0000313" key="2">
    <source>
        <dbReference type="EMBL" id="KAF9505499.1"/>
    </source>
</evidence>
<sequence>MLSNCIGDRIGDATLKKLYKAKDTRELLEQYCSQAGQEITRYQPIRKLGKPFLNYRKPSGPTFCRNDLTLILGSVAERKPEVILVSANSAQLDHGTEHSRGPQVGFYWDDVCCSVEFKVKVKDAERGGEALTSASQSLSATSHGYDSETAQLQTGSVSTEGYAKRVAPLLGNPKQRNLIKRRTIPTSDDRVPPTRLKCCPTGGTVATSQILRPKTQGCTCGSTIEWELSSPRLFVIPTWPSSAE</sequence>
<organism evidence="2 3">
    <name type="scientific">Hydnum rufescens UP504</name>
    <dbReference type="NCBI Taxonomy" id="1448309"/>
    <lineage>
        <taxon>Eukaryota</taxon>
        <taxon>Fungi</taxon>
        <taxon>Dikarya</taxon>
        <taxon>Basidiomycota</taxon>
        <taxon>Agaricomycotina</taxon>
        <taxon>Agaricomycetes</taxon>
        <taxon>Cantharellales</taxon>
        <taxon>Hydnaceae</taxon>
        <taxon>Hydnum</taxon>
    </lineage>
</organism>
<evidence type="ECO:0000256" key="1">
    <source>
        <dbReference type="SAM" id="MobiDB-lite"/>
    </source>
</evidence>
<comment type="caution">
    <text evidence="2">The sequence shown here is derived from an EMBL/GenBank/DDBJ whole genome shotgun (WGS) entry which is preliminary data.</text>
</comment>
<name>A0A9P6AHM8_9AGAM</name>
<evidence type="ECO:0000313" key="3">
    <source>
        <dbReference type="Proteomes" id="UP000886523"/>
    </source>
</evidence>
<reference evidence="2" key="1">
    <citation type="journal article" date="2020" name="Nat. Commun.">
        <title>Large-scale genome sequencing of mycorrhizal fungi provides insights into the early evolution of symbiotic traits.</title>
        <authorList>
            <person name="Miyauchi S."/>
            <person name="Kiss E."/>
            <person name="Kuo A."/>
            <person name="Drula E."/>
            <person name="Kohler A."/>
            <person name="Sanchez-Garcia M."/>
            <person name="Morin E."/>
            <person name="Andreopoulos B."/>
            <person name="Barry K.W."/>
            <person name="Bonito G."/>
            <person name="Buee M."/>
            <person name="Carver A."/>
            <person name="Chen C."/>
            <person name="Cichocki N."/>
            <person name="Clum A."/>
            <person name="Culley D."/>
            <person name="Crous P.W."/>
            <person name="Fauchery L."/>
            <person name="Girlanda M."/>
            <person name="Hayes R.D."/>
            <person name="Keri Z."/>
            <person name="LaButti K."/>
            <person name="Lipzen A."/>
            <person name="Lombard V."/>
            <person name="Magnuson J."/>
            <person name="Maillard F."/>
            <person name="Murat C."/>
            <person name="Nolan M."/>
            <person name="Ohm R.A."/>
            <person name="Pangilinan J."/>
            <person name="Pereira M.F."/>
            <person name="Perotto S."/>
            <person name="Peter M."/>
            <person name="Pfister S."/>
            <person name="Riley R."/>
            <person name="Sitrit Y."/>
            <person name="Stielow J.B."/>
            <person name="Szollosi G."/>
            <person name="Zifcakova L."/>
            <person name="Stursova M."/>
            <person name="Spatafora J.W."/>
            <person name="Tedersoo L."/>
            <person name="Vaario L.M."/>
            <person name="Yamada A."/>
            <person name="Yan M."/>
            <person name="Wang P."/>
            <person name="Xu J."/>
            <person name="Bruns T."/>
            <person name="Baldrian P."/>
            <person name="Vilgalys R."/>
            <person name="Dunand C."/>
            <person name="Henrissat B."/>
            <person name="Grigoriev I.V."/>
            <person name="Hibbett D."/>
            <person name="Nagy L.G."/>
            <person name="Martin F.M."/>
        </authorList>
    </citation>
    <scope>NUCLEOTIDE SEQUENCE</scope>
    <source>
        <strain evidence="2">UP504</strain>
    </source>
</reference>
<feature type="compositionally biased region" description="Low complexity" evidence="1">
    <location>
        <begin position="130"/>
        <end position="142"/>
    </location>
</feature>
<proteinExistence type="predicted"/>
<protein>
    <submittedName>
        <fullName evidence="2">Uncharacterized protein</fullName>
    </submittedName>
</protein>
<keyword evidence="3" id="KW-1185">Reference proteome</keyword>
<dbReference type="OrthoDB" id="5569250at2759"/>
<dbReference type="Proteomes" id="UP000886523">
    <property type="component" value="Unassembled WGS sequence"/>
</dbReference>
<feature type="region of interest" description="Disordered" evidence="1">
    <location>
        <begin position="126"/>
        <end position="147"/>
    </location>
</feature>
<dbReference type="AlphaFoldDB" id="A0A9P6AHM8"/>
<accession>A0A9P6AHM8</accession>